<dbReference type="RefSeq" id="WP_011765896.1">
    <property type="nucleotide sequence ID" value="NC_008702.1"/>
</dbReference>
<keyword evidence="2" id="KW-0472">Membrane</keyword>
<organism evidence="3 4">
    <name type="scientific">Azoarcus sp. (strain BH72)</name>
    <dbReference type="NCBI Taxonomy" id="418699"/>
    <lineage>
        <taxon>Bacteria</taxon>
        <taxon>Pseudomonadati</taxon>
        <taxon>Pseudomonadota</taxon>
        <taxon>Betaproteobacteria</taxon>
        <taxon>Rhodocyclales</taxon>
        <taxon>Zoogloeaceae</taxon>
        <taxon>Azoarcus</taxon>
    </lineage>
</organism>
<evidence type="ECO:0000313" key="4">
    <source>
        <dbReference type="Proteomes" id="UP000002588"/>
    </source>
</evidence>
<dbReference type="HOGENOM" id="CLU_2056533_0_0_4"/>
<keyword evidence="2" id="KW-1133">Transmembrane helix</keyword>
<dbReference type="KEGG" id="azo:azo2165"/>
<protein>
    <submittedName>
        <fullName evidence="3">Conserved hypothetical secreted protein</fullName>
    </submittedName>
</protein>
<evidence type="ECO:0000313" key="3">
    <source>
        <dbReference type="EMBL" id="CAL94782.1"/>
    </source>
</evidence>
<keyword evidence="1" id="KW-0175">Coiled coil</keyword>
<keyword evidence="4" id="KW-1185">Reference proteome</keyword>
<dbReference type="AlphaFoldDB" id="A1K7H7"/>
<proteinExistence type="predicted"/>
<dbReference type="eggNOG" id="ENOG502ZXII">
    <property type="taxonomic scope" value="Bacteria"/>
</dbReference>
<accession>A1K7H7</accession>
<feature type="coiled-coil region" evidence="1">
    <location>
        <begin position="59"/>
        <end position="114"/>
    </location>
</feature>
<dbReference type="STRING" id="62928.azo2165"/>
<name>A1K7H7_AZOSB</name>
<dbReference type="EMBL" id="AM406670">
    <property type="protein sequence ID" value="CAL94782.1"/>
    <property type="molecule type" value="Genomic_DNA"/>
</dbReference>
<dbReference type="OrthoDB" id="9182671at2"/>
<dbReference type="KEGG" id="aoa:dqs_2298"/>
<dbReference type="Proteomes" id="UP000002588">
    <property type="component" value="Chromosome"/>
</dbReference>
<keyword evidence="2" id="KW-0812">Transmembrane</keyword>
<reference evidence="3 4" key="1">
    <citation type="journal article" date="2006" name="Nat. Biotechnol.">
        <title>Complete genome of the mutualistic, N2-fixing grass endophyte Azoarcus sp. strain BH72.</title>
        <authorList>
            <person name="Krause A."/>
            <person name="Ramakumar A."/>
            <person name="Bartels D."/>
            <person name="Battistoni F."/>
            <person name="Bekel T."/>
            <person name="Boch J."/>
            <person name="Boehm M."/>
            <person name="Friedrich F."/>
            <person name="Hurek T."/>
            <person name="Krause L."/>
            <person name="Linke B."/>
            <person name="McHardy A.C."/>
            <person name="Sarkar A."/>
            <person name="Schneiker S."/>
            <person name="Syed A.A."/>
            <person name="Thauer R."/>
            <person name="Vorhoelter F.-J."/>
            <person name="Weidner S."/>
            <person name="Puehler A."/>
            <person name="Reinhold-Hurek B."/>
            <person name="Kaiser O."/>
            <person name="Goesmann A."/>
        </authorList>
    </citation>
    <scope>NUCLEOTIDE SEQUENCE [LARGE SCALE GENOMIC DNA]</scope>
    <source>
        <strain evidence="3 4">BH72</strain>
    </source>
</reference>
<evidence type="ECO:0000256" key="1">
    <source>
        <dbReference type="SAM" id="Coils"/>
    </source>
</evidence>
<gene>
    <name evidence="3" type="ordered locus">azo2165</name>
</gene>
<feature type="transmembrane region" description="Helical" evidence="2">
    <location>
        <begin position="29"/>
        <end position="49"/>
    </location>
</feature>
<sequence length="119" mass="13747">MPFFRRSPTRRLTGARLELAAGRQRLRQLFLVLGAVVLVTLAVLALNYFENHFSPARRVDQLERENATLREQGERDRLALEMEKATRAELEKQLGEVNDELKRLQAELVFYKSQGPARP</sequence>
<evidence type="ECO:0000256" key="2">
    <source>
        <dbReference type="SAM" id="Phobius"/>
    </source>
</evidence>